<dbReference type="SUPFAM" id="SSF57667">
    <property type="entry name" value="beta-beta-alpha zinc fingers"/>
    <property type="match status" value="2"/>
</dbReference>
<reference evidence="8 9" key="1">
    <citation type="submission" date="2016-04" db="EMBL/GenBank/DDBJ databases">
        <title>Genome analyses suggest a sexual origin of heterokaryosis in a supposedly ancient asexual fungus.</title>
        <authorList>
            <person name="Ropars J."/>
            <person name="Sedzielewska K."/>
            <person name="Noel J."/>
            <person name="Charron P."/>
            <person name="Farinelli L."/>
            <person name="Marton T."/>
            <person name="Kruger M."/>
            <person name="Pelin A."/>
            <person name="Brachmann A."/>
            <person name="Corradi N."/>
        </authorList>
    </citation>
    <scope>NUCLEOTIDE SEQUENCE [LARGE SCALE GENOMIC DNA]</scope>
    <source>
        <strain evidence="8 9">C2</strain>
    </source>
</reference>
<keyword evidence="4" id="KW-0862">Zinc</keyword>
<dbReference type="GO" id="GO:0005667">
    <property type="term" value="C:transcription regulator complex"/>
    <property type="evidence" value="ECO:0007669"/>
    <property type="project" value="TreeGrafter"/>
</dbReference>
<reference evidence="8 9" key="2">
    <citation type="submission" date="2017-10" db="EMBL/GenBank/DDBJ databases">
        <title>Extensive intraspecific genome diversity in a model arbuscular mycorrhizal fungus.</title>
        <authorList>
            <person name="Chen E.C.H."/>
            <person name="Morin E."/>
            <person name="Baudet D."/>
            <person name="Noel J."/>
            <person name="Ndikumana S."/>
            <person name="Charron P."/>
            <person name="St-Onge C."/>
            <person name="Giorgi J."/>
            <person name="Grigoriev I.V."/>
            <person name="Roux C."/>
            <person name="Martin F.M."/>
            <person name="Corradi N."/>
        </authorList>
    </citation>
    <scope>NUCLEOTIDE SEQUENCE [LARGE SCALE GENOMIC DNA]</scope>
    <source>
        <strain evidence="8 9">C2</strain>
    </source>
</reference>
<dbReference type="Pfam" id="PF00096">
    <property type="entry name" value="zf-C2H2"/>
    <property type="match status" value="1"/>
</dbReference>
<keyword evidence="2" id="KW-0677">Repeat</keyword>
<keyword evidence="1" id="KW-0479">Metal-binding</keyword>
<dbReference type="FunFam" id="3.30.160.60:FF:001774">
    <property type="entry name" value="Myoneurin"/>
    <property type="match status" value="1"/>
</dbReference>
<evidence type="ECO:0000256" key="1">
    <source>
        <dbReference type="ARBA" id="ARBA00022723"/>
    </source>
</evidence>
<keyword evidence="3 6" id="KW-0863">Zinc-finger</keyword>
<dbReference type="PANTHER" id="PTHR14003:SF23">
    <property type="entry name" value="ZINC FINGER PROTEIN 143"/>
    <property type="match status" value="1"/>
</dbReference>
<evidence type="ECO:0000256" key="6">
    <source>
        <dbReference type="PROSITE-ProRule" id="PRU00042"/>
    </source>
</evidence>
<dbReference type="GO" id="GO:0000785">
    <property type="term" value="C:chromatin"/>
    <property type="evidence" value="ECO:0007669"/>
    <property type="project" value="TreeGrafter"/>
</dbReference>
<feature type="domain" description="C2H2-type" evidence="7">
    <location>
        <begin position="107"/>
        <end position="136"/>
    </location>
</feature>
<evidence type="ECO:0000256" key="5">
    <source>
        <dbReference type="ARBA" id="ARBA00023242"/>
    </source>
</evidence>
<evidence type="ECO:0000256" key="4">
    <source>
        <dbReference type="ARBA" id="ARBA00022833"/>
    </source>
</evidence>
<dbReference type="PANTHER" id="PTHR14003">
    <property type="entry name" value="TRANSCRIPTIONAL REPRESSOR PROTEIN YY"/>
    <property type="match status" value="1"/>
</dbReference>
<dbReference type="VEuPathDB" id="FungiDB:FUN_025316"/>
<proteinExistence type="predicted"/>
<dbReference type="AlphaFoldDB" id="A0A2N1N7X3"/>
<dbReference type="InterPro" id="IPR036236">
    <property type="entry name" value="Znf_C2H2_sf"/>
</dbReference>
<dbReference type="GO" id="GO:0031519">
    <property type="term" value="C:PcG protein complex"/>
    <property type="evidence" value="ECO:0007669"/>
    <property type="project" value="TreeGrafter"/>
</dbReference>
<evidence type="ECO:0000313" key="9">
    <source>
        <dbReference type="Proteomes" id="UP000233469"/>
    </source>
</evidence>
<accession>A0A2N1N7X3</accession>
<dbReference type="GO" id="GO:0000978">
    <property type="term" value="F:RNA polymerase II cis-regulatory region sequence-specific DNA binding"/>
    <property type="evidence" value="ECO:0007669"/>
    <property type="project" value="TreeGrafter"/>
</dbReference>
<protein>
    <recommendedName>
        <fullName evidence="7">C2H2-type domain-containing protein</fullName>
    </recommendedName>
</protein>
<evidence type="ECO:0000256" key="2">
    <source>
        <dbReference type="ARBA" id="ARBA00022737"/>
    </source>
</evidence>
<gene>
    <name evidence="8" type="ORF">RhiirC2_780324</name>
</gene>
<dbReference type="InterPro" id="IPR013087">
    <property type="entry name" value="Znf_C2H2_type"/>
</dbReference>
<dbReference type="VEuPathDB" id="FungiDB:RhiirA1_465109"/>
<organism evidence="8 9">
    <name type="scientific">Rhizophagus irregularis</name>
    <dbReference type="NCBI Taxonomy" id="588596"/>
    <lineage>
        <taxon>Eukaryota</taxon>
        <taxon>Fungi</taxon>
        <taxon>Fungi incertae sedis</taxon>
        <taxon>Mucoromycota</taxon>
        <taxon>Glomeromycotina</taxon>
        <taxon>Glomeromycetes</taxon>
        <taxon>Glomerales</taxon>
        <taxon>Glomeraceae</taxon>
        <taxon>Rhizophagus</taxon>
    </lineage>
</organism>
<name>A0A2N1N7X3_9GLOM</name>
<dbReference type="EMBL" id="LLXL01000669">
    <property type="protein sequence ID" value="PKK69949.1"/>
    <property type="molecule type" value="Genomic_DNA"/>
</dbReference>
<evidence type="ECO:0000259" key="7">
    <source>
        <dbReference type="PROSITE" id="PS50157"/>
    </source>
</evidence>
<comment type="caution">
    <text evidence="8">The sequence shown here is derived from an EMBL/GenBank/DDBJ whole genome shotgun (WGS) entry which is preliminary data.</text>
</comment>
<sequence length="222" mass="25795">MKILTEFSEEEDEEIGVNEDVNSKSDDACDIYINDYDNHIISEHPYKCKEPGCEKNYTQWSTTSNEMDVLNNSSSTSSTLYHNDYVKSGDSDIEYNKNEDDNVEKRYLCSDPKCGKRFSQQSNLKIHMRTYTGEKSYKYHMRIHTGERYACGFPGCEKRYARSGHLAELIPANVHTNVMNQDLEKVFTQSDHFTRHIKGHAEKNVIRVINLAVKRYILELLL</sequence>
<dbReference type="VEuPathDB" id="FungiDB:FUN_025315"/>
<dbReference type="GO" id="GO:0000981">
    <property type="term" value="F:DNA-binding transcription factor activity, RNA polymerase II-specific"/>
    <property type="evidence" value="ECO:0007669"/>
    <property type="project" value="TreeGrafter"/>
</dbReference>
<evidence type="ECO:0000256" key="3">
    <source>
        <dbReference type="ARBA" id="ARBA00022771"/>
    </source>
</evidence>
<dbReference type="Gene3D" id="3.30.160.60">
    <property type="entry name" value="Classic Zinc Finger"/>
    <property type="match status" value="2"/>
</dbReference>
<dbReference type="PROSITE" id="PS50157">
    <property type="entry name" value="ZINC_FINGER_C2H2_2"/>
    <property type="match status" value="1"/>
</dbReference>
<dbReference type="VEuPathDB" id="FungiDB:RhiirFUN_024684"/>
<dbReference type="Proteomes" id="UP000233469">
    <property type="component" value="Unassembled WGS sequence"/>
</dbReference>
<evidence type="ECO:0000313" key="8">
    <source>
        <dbReference type="EMBL" id="PKK69949.1"/>
    </source>
</evidence>
<keyword evidence="5" id="KW-0539">Nucleus</keyword>
<dbReference type="GO" id="GO:0008270">
    <property type="term" value="F:zinc ion binding"/>
    <property type="evidence" value="ECO:0007669"/>
    <property type="project" value="UniProtKB-KW"/>
</dbReference>